<proteinExistence type="predicted"/>
<dbReference type="AlphaFoldDB" id="A0A4C1ZQN6"/>
<dbReference type="Proteomes" id="UP000299102">
    <property type="component" value="Unassembled WGS sequence"/>
</dbReference>
<comment type="caution">
    <text evidence="1">The sequence shown here is derived from an EMBL/GenBank/DDBJ whole genome shotgun (WGS) entry which is preliminary data.</text>
</comment>
<evidence type="ECO:0000313" key="2">
    <source>
        <dbReference type="Proteomes" id="UP000299102"/>
    </source>
</evidence>
<protein>
    <submittedName>
        <fullName evidence="1">Uncharacterized protein</fullName>
    </submittedName>
</protein>
<reference evidence="1 2" key="1">
    <citation type="journal article" date="2019" name="Commun. Biol.">
        <title>The bagworm genome reveals a unique fibroin gene that provides high tensile strength.</title>
        <authorList>
            <person name="Kono N."/>
            <person name="Nakamura H."/>
            <person name="Ohtoshi R."/>
            <person name="Tomita M."/>
            <person name="Numata K."/>
            <person name="Arakawa K."/>
        </authorList>
    </citation>
    <scope>NUCLEOTIDE SEQUENCE [LARGE SCALE GENOMIC DNA]</scope>
</reference>
<accession>A0A4C1ZQN6</accession>
<keyword evidence="2" id="KW-1185">Reference proteome</keyword>
<sequence length="95" mass="10379">MEAGDGIEIKIFLSRETPNHSPLEQADELISYALGRQHVTSQGNPAVPAIDSVVSFCLALDSGRNPAFDSERNRVEIKNGTKIVIDRGVEIESRT</sequence>
<name>A0A4C1ZQN6_EUMVA</name>
<organism evidence="1 2">
    <name type="scientific">Eumeta variegata</name>
    <name type="common">Bagworm moth</name>
    <name type="synonym">Eumeta japonica</name>
    <dbReference type="NCBI Taxonomy" id="151549"/>
    <lineage>
        <taxon>Eukaryota</taxon>
        <taxon>Metazoa</taxon>
        <taxon>Ecdysozoa</taxon>
        <taxon>Arthropoda</taxon>
        <taxon>Hexapoda</taxon>
        <taxon>Insecta</taxon>
        <taxon>Pterygota</taxon>
        <taxon>Neoptera</taxon>
        <taxon>Endopterygota</taxon>
        <taxon>Lepidoptera</taxon>
        <taxon>Glossata</taxon>
        <taxon>Ditrysia</taxon>
        <taxon>Tineoidea</taxon>
        <taxon>Psychidae</taxon>
        <taxon>Oiketicinae</taxon>
        <taxon>Eumeta</taxon>
    </lineage>
</organism>
<evidence type="ECO:0000313" key="1">
    <source>
        <dbReference type="EMBL" id="GBP88875.1"/>
    </source>
</evidence>
<gene>
    <name evidence="1" type="ORF">EVAR_63897_1</name>
</gene>
<dbReference type="EMBL" id="BGZK01001963">
    <property type="protein sequence ID" value="GBP88875.1"/>
    <property type="molecule type" value="Genomic_DNA"/>
</dbReference>